<dbReference type="Gene3D" id="3.30.40.10">
    <property type="entry name" value="Zinc/RING finger domain, C3HC4 (zinc finger)"/>
    <property type="match status" value="1"/>
</dbReference>
<sequence length="257" mass="29767">MKEPVCGPCNHSFEKGCTQTGIIVIHEEENFKCPVCRKDYPISQYHDNTVLKTEIAEYTIRHINKENRFATSMEIEEPNPLRASASGTLTPTKKPSIFQRLLGRDHWAKFTMLHDLKSSIDLMKDEYLMGRSSQCEIRFKQVEVSGKHCKIFRVMRPGSETEFDVFIEDMSTNGTFVNGERIAKNTFHRLNHLDEVSLGRRFSSHDYPNIQNFLDMTFFGIQPNSPKHEQVLNIKSSFGTFSKLLNFIDKRIKVLVR</sequence>
<gene>
    <name evidence="2" type="ORF">ROZALSC1DRAFT_29838</name>
</gene>
<dbReference type="GO" id="GO:0016567">
    <property type="term" value="P:protein ubiquitination"/>
    <property type="evidence" value="ECO:0007669"/>
    <property type="project" value="TreeGrafter"/>
</dbReference>
<dbReference type="EMBL" id="ML005443">
    <property type="protein sequence ID" value="RKP18492.1"/>
    <property type="molecule type" value="Genomic_DNA"/>
</dbReference>
<dbReference type="InterPro" id="IPR000253">
    <property type="entry name" value="FHA_dom"/>
</dbReference>
<organism evidence="2 3">
    <name type="scientific">Rozella allomycis (strain CSF55)</name>
    <dbReference type="NCBI Taxonomy" id="988480"/>
    <lineage>
        <taxon>Eukaryota</taxon>
        <taxon>Fungi</taxon>
        <taxon>Fungi incertae sedis</taxon>
        <taxon>Cryptomycota</taxon>
        <taxon>Cryptomycota incertae sedis</taxon>
        <taxon>Rozella</taxon>
    </lineage>
</organism>
<evidence type="ECO:0000259" key="1">
    <source>
        <dbReference type="PROSITE" id="PS50006"/>
    </source>
</evidence>
<dbReference type="InterPro" id="IPR008984">
    <property type="entry name" value="SMAD_FHA_dom_sf"/>
</dbReference>
<dbReference type="PANTHER" id="PTHR16079:SF4">
    <property type="entry name" value="E3 UBIQUITIN-PROTEIN LIGASE CHFR"/>
    <property type="match status" value="1"/>
</dbReference>
<dbReference type="PROSITE" id="PS50006">
    <property type="entry name" value="FHA_DOMAIN"/>
    <property type="match status" value="1"/>
</dbReference>
<protein>
    <submittedName>
        <fullName evidence="2">SMAD/FHA domain-containing protein</fullName>
    </submittedName>
</protein>
<dbReference type="InterPro" id="IPR013083">
    <property type="entry name" value="Znf_RING/FYVE/PHD"/>
</dbReference>
<feature type="domain" description="FHA" evidence="1">
    <location>
        <begin position="127"/>
        <end position="182"/>
    </location>
</feature>
<dbReference type="Gene3D" id="2.60.200.20">
    <property type="match status" value="1"/>
</dbReference>
<dbReference type="SMART" id="SM00240">
    <property type="entry name" value="FHA"/>
    <property type="match status" value="1"/>
</dbReference>
<dbReference type="Proteomes" id="UP000281549">
    <property type="component" value="Unassembled WGS sequence"/>
</dbReference>
<dbReference type="GO" id="GO:0004842">
    <property type="term" value="F:ubiquitin-protein transferase activity"/>
    <property type="evidence" value="ECO:0007669"/>
    <property type="project" value="TreeGrafter"/>
</dbReference>
<dbReference type="InterPro" id="IPR052256">
    <property type="entry name" value="E3_ubiquitin-ligase_CHFR"/>
</dbReference>
<dbReference type="GO" id="GO:0006511">
    <property type="term" value="P:ubiquitin-dependent protein catabolic process"/>
    <property type="evidence" value="ECO:0007669"/>
    <property type="project" value="TreeGrafter"/>
</dbReference>
<proteinExistence type="predicted"/>
<dbReference type="SUPFAM" id="SSF57850">
    <property type="entry name" value="RING/U-box"/>
    <property type="match status" value="1"/>
</dbReference>
<evidence type="ECO:0000313" key="3">
    <source>
        <dbReference type="Proteomes" id="UP000281549"/>
    </source>
</evidence>
<dbReference type="AlphaFoldDB" id="A0A4P9YHL3"/>
<name>A0A4P9YHL3_ROZAC</name>
<dbReference type="Pfam" id="PF00498">
    <property type="entry name" value="FHA"/>
    <property type="match status" value="1"/>
</dbReference>
<evidence type="ECO:0000313" key="2">
    <source>
        <dbReference type="EMBL" id="RKP18492.1"/>
    </source>
</evidence>
<accession>A0A4P9YHL3</accession>
<dbReference type="SUPFAM" id="SSF49879">
    <property type="entry name" value="SMAD/FHA domain"/>
    <property type="match status" value="1"/>
</dbReference>
<dbReference type="GO" id="GO:0005634">
    <property type="term" value="C:nucleus"/>
    <property type="evidence" value="ECO:0007669"/>
    <property type="project" value="TreeGrafter"/>
</dbReference>
<dbReference type="PANTHER" id="PTHR16079">
    <property type="entry name" value="UBIQUITIN LIGASE PROTEIN CHFR"/>
    <property type="match status" value="1"/>
</dbReference>
<reference evidence="3" key="1">
    <citation type="journal article" date="2018" name="Nat. Microbiol.">
        <title>Leveraging single-cell genomics to expand the fungal tree of life.</title>
        <authorList>
            <person name="Ahrendt S.R."/>
            <person name="Quandt C.A."/>
            <person name="Ciobanu D."/>
            <person name="Clum A."/>
            <person name="Salamov A."/>
            <person name="Andreopoulos B."/>
            <person name="Cheng J.F."/>
            <person name="Woyke T."/>
            <person name="Pelin A."/>
            <person name="Henrissat B."/>
            <person name="Reynolds N.K."/>
            <person name="Benny G.L."/>
            <person name="Smith M.E."/>
            <person name="James T.Y."/>
            <person name="Grigoriev I.V."/>
        </authorList>
    </citation>
    <scope>NUCLEOTIDE SEQUENCE [LARGE SCALE GENOMIC DNA]</scope>
    <source>
        <strain evidence="3">CSF55</strain>
    </source>
</reference>